<dbReference type="EMBL" id="JADWDJ010000023">
    <property type="protein sequence ID" value="KAG5261621.1"/>
    <property type="molecule type" value="Genomic_DNA"/>
</dbReference>
<dbReference type="AlphaFoldDB" id="A0AAV6FIY4"/>
<reference evidence="1" key="1">
    <citation type="submission" date="2020-10" db="EMBL/GenBank/DDBJ databases">
        <title>Chromosome-scale genome assembly of the Allis shad, Alosa alosa.</title>
        <authorList>
            <person name="Margot Z."/>
            <person name="Christophe K."/>
            <person name="Cabau C."/>
            <person name="Louis A."/>
            <person name="Berthelot C."/>
            <person name="Parey E."/>
            <person name="Roest Crollius H."/>
            <person name="Montfort J."/>
            <person name="Robinson-Rechavi M."/>
            <person name="Bucao C."/>
            <person name="Bouchez O."/>
            <person name="Gislard M."/>
            <person name="Lluch J."/>
            <person name="Milhes M."/>
            <person name="Lampietro C."/>
            <person name="Lopez Roques C."/>
            <person name="Donnadieu C."/>
            <person name="Braasch I."/>
            <person name="Desvignes T."/>
            <person name="Postlethwait J."/>
            <person name="Bobe J."/>
            <person name="Guiguen Y."/>
        </authorList>
    </citation>
    <scope>NUCLEOTIDE SEQUENCE</scope>
    <source>
        <strain evidence="1">M-15738</strain>
        <tissue evidence="1">Blood</tissue>
    </source>
</reference>
<name>A0AAV6FIY4_9TELE</name>
<evidence type="ECO:0000313" key="1">
    <source>
        <dbReference type="EMBL" id="KAG5261621.1"/>
    </source>
</evidence>
<protein>
    <submittedName>
        <fullName evidence="1">Uncharacterized protein</fullName>
    </submittedName>
</protein>
<accession>A0AAV6FIY4</accession>
<dbReference type="Proteomes" id="UP000823561">
    <property type="component" value="Chromosome 23"/>
</dbReference>
<keyword evidence="2" id="KW-1185">Reference proteome</keyword>
<sequence>MGHFSTVHMSICARIASTSSVNNVKWSIFSKPASGLSRRDLLAVSLASVISSFTEIRNSATLLLLMLWDAVSISLVLASNWPLYCSTSDRSVATFSSCSWVIFSRSWPLRSSMMAYRKSNFSPMRLFCSSAFSWMVVQFSSIWVSTACKQLFPATSMSTEFLSSVFCPS</sequence>
<evidence type="ECO:0000313" key="2">
    <source>
        <dbReference type="Proteomes" id="UP000823561"/>
    </source>
</evidence>
<gene>
    <name evidence="1" type="ORF">AALO_G00286470</name>
</gene>
<organism evidence="1 2">
    <name type="scientific">Alosa alosa</name>
    <name type="common">allis shad</name>
    <dbReference type="NCBI Taxonomy" id="278164"/>
    <lineage>
        <taxon>Eukaryota</taxon>
        <taxon>Metazoa</taxon>
        <taxon>Chordata</taxon>
        <taxon>Craniata</taxon>
        <taxon>Vertebrata</taxon>
        <taxon>Euteleostomi</taxon>
        <taxon>Actinopterygii</taxon>
        <taxon>Neopterygii</taxon>
        <taxon>Teleostei</taxon>
        <taxon>Clupei</taxon>
        <taxon>Clupeiformes</taxon>
        <taxon>Clupeoidei</taxon>
        <taxon>Clupeidae</taxon>
        <taxon>Alosa</taxon>
    </lineage>
</organism>
<proteinExistence type="predicted"/>
<comment type="caution">
    <text evidence="1">The sequence shown here is derived from an EMBL/GenBank/DDBJ whole genome shotgun (WGS) entry which is preliminary data.</text>
</comment>